<keyword evidence="2" id="KW-0326">Glycosidase</keyword>
<dbReference type="GO" id="GO:0016798">
    <property type="term" value="F:hydrolase activity, acting on glycosyl bonds"/>
    <property type="evidence" value="ECO:0007669"/>
    <property type="project" value="UniProtKB-KW"/>
</dbReference>
<proteinExistence type="predicted"/>
<name>A0A9D0ZW96_9FIRM</name>
<comment type="caution">
    <text evidence="2">The sequence shown here is derived from an EMBL/GenBank/DDBJ whole genome shotgun (WGS) entry which is preliminary data.</text>
</comment>
<dbReference type="Proteomes" id="UP000886886">
    <property type="component" value="Unassembled WGS sequence"/>
</dbReference>
<protein>
    <submittedName>
        <fullName evidence="2">Phosphodiester glycosidase family protein</fullName>
    </submittedName>
</protein>
<feature type="domain" description="Phosphodiester glycosidase" evidence="1">
    <location>
        <begin position="11"/>
        <end position="140"/>
    </location>
</feature>
<accession>A0A9D0ZW96</accession>
<reference evidence="2" key="1">
    <citation type="submission" date="2020-10" db="EMBL/GenBank/DDBJ databases">
        <authorList>
            <person name="Gilroy R."/>
        </authorList>
    </citation>
    <scope>NUCLEOTIDE SEQUENCE</scope>
    <source>
        <strain evidence="2">ChiSjej3B21-11622</strain>
    </source>
</reference>
<sequence>METCVLNWDGTMQIYSPQELDTQTLIDNGAYQSWIFGPSLLDENGKAKTDFQTWSYIAESHPRTAIGYYEPGHYCLLVVDGRQKTSRGMFLDEMAGLFEQLGCKAAYNLDGGHCSFMTKDAKVANHPYKPEHTIQDGIFVMEGLL</sequence>
<evidence type="ECO:0000313" key="3">
    <source>
        <dbReference type="Proteomes" id="UP000886886"/>
    </source>
</evidence>
<dbReference type="AlphaFoldDB" id="A0A9D0ZW96"/>
<dbReference type="Pfam" id="PF09992">
    <property type="entry name" value="NAGPA"/>
    <property type="match status" value="1"/>
</dbReference>
<organism evidence="2 3">
    <name type="scientific">Candidatus Limivivens merdigallinarum</name>
    <dbReference type="NCBI Taxonomy" id="2840859"/>
    <lineage>
        <taxon>Bacteria</taxon>
        <taxon>Bacillati</taxon>
        <taxon>Bacillota</taxon>
        <taxon>Clostridia</taxon>
        <taxon>Lachnospirales</taxon>
        <taxon>Lachnospiraceae</taxon>
        <taxon>Lachnospiraceae incertae sedis</taxon>
        <taxon>Candidatus Limivivens</taxon>
    </lineage>
</organism>
<dbReference type="InterPro" id="IPR018711">
    <property type="entry name" value="NAGPA"/>
</dbReference>
<reference evidence="2" key="2">
    <citation type="journal article" date="2021" name="PeerJ">
        <title>Extensive microbial diversity within the chicken gut microbiome revealed by metagenomics and culture.</title>
        <authorList>
            <person name="Gilroy R."/>
            <person name="Ravi A."/>
            <person name="Getino M."/>
            <person name="Pursley I."/>
            <person name="Horton D.L."/>
            <person name="Alikhan N.F."/>
            <person name="Baker D."/>
            <person name="Gharbi K."/>
            <person name="Hall N."/>
            <person name="Watson M."/>
            <person name="Adriaenssens E.M."/>
            <person name="Foster-Nyarko E."/>
            <person name="Jarju S."/>
            <person name="Secka A."/>
            <person name="Antonio M."/>
            <person name="Oren A."/>
            <person name="Chaudhuri R.R."/>
            <person name="La Ragione R."/>
            <person name="Hildebrand F."/>
            <person name="Pallen M.J."/>
        </authorList>
    </citation>
    <scope>NUCLEOTIDE SEQUENCE</scope>
    <source>
        <strain evidence="2">ChiSjej3B21-11622</strain>
    </source>
</reference>
<evidence type="ECO:0000259" key="1">
    <source>
        <dbReference type="Pfam" id="PF09992"/>
    </source>
</evidence>
<dbReference type="PANTHER" id="PTHR40446:SF2">
    <property type="entry name" value="N-ACETYLGLUCOSAMINE-1-PHOSPHODIESTER ALPHA-N-ACETYLGLUCOSAMINIDASE"/>
    <property type="match status" value="1"/>
</dbReference>
<keyword evidence="2" id="KW-0378">Hydrolase</keyword>
<dbReference type="PANTHER" id="PTHR40446">
    <property type="entry name" value="N-ACETYLGLUCOSAMINE-1-PHOSPHODIESTER ALPHA-N-ACETYLGLUCOSAMINIDASE"/>
    <property type="match status" value="1"/>
</dbReference>
<gene>
    <name evidence="2" type="ORF">IAB26_10435</name>
</gene>
<dbReference type="EMBL" id="DVFT01000155">
    <property type="protein sequence ID" value="HIQ96969.1"/>
    <property type="molecule type" value="Genomic_DNA"/>
</dbReference>
<evidence type="ECO:0000313" key="2">
    <source>
        <dbReference type="EMBL" id="HIQ96969.1"/>
    </source>
</evidence>